<dbReference type="SMART" id="SM00929">
    <property type="entry name" value="NADH-G_4Fe-4S_3"/>
    <property type="match status" value="1"/>
</dbReference>
<proteinExistence type="inferred from homology"/>
<evidence type="ECO:0000256" key="12">
    <source>
        <dbReference type="ARBA" id="ARBA00023075"/>
    </source>
</evidence>
<feature type="domain" description="4Fe-4S Mo/W bis-MGD-type" evidence="17">
    <location>
        <begin position="223"/>
        <end position="279"/>
    </location>
</feature>
<dbReference type="PROSITE" id="PS00641">
    <property type="entry name" value="COMPLEX1_75K_1"/>
    <property type="match status" value="1"/>
</dbReference>
<organism evidence="19 20">
    <name type="scientific">Candidatus Nitronereus thalassa</name>
    <dbReference type="NCBI Taxonomy" id="3020898"/>
    <lineage>
        <taxon>Bacteria</taxon>
        <taxon>Pseudomonadati</taxon>
        <taxon>Nitrospirota</taxon>
        <taxon>Nitrospiria</taxon>
        <taxon>Nitrospirales</taxon>
        <taxon>Nitrospiraceae</taxon>
        <taxon>Candidatus Nitronereus</taxon>
    </lineage>
</organism>
<protein>
    <recommendedName>
        <fullName evidence="14">NADH-quinone oxidoreductase</fullName>
        <ecNumber evidence="14">7.1.1.-</ecNumber>
    </recommendedName>
</protein>
<comment type="similarity">
    <text evidence="3 14">Belongs to the complex I 75 kDa subunit family.</text>
</comment>
<dbReference type="SUPFAM" id="SSF50692">
    <property type="entry name" value="ADC-like"/>
    <property type="match status" value="1"/>
</dbReference>
<dbReference type="InterPro" id="IPR000283">
    <property type="entry name" value="NADH_UbQ_OxRdtase_75kDa_su_CS"/>
</dbReference>
<dbReference type="Gene3D" id="3.30.70.20">
    <property type="match status" value="1"/>
</dbReference>
<dbReference type="PROSITE" id="PS00198">
    <property type="entry name" value="4FE4S_FER_1"/>
    <property type="match status" value="1"/>
</dbReference>
<dbReference type="NCBIfam" id="TIGR01973">
    <property type="entry name" value="NuoG"/>
    <property type="match status" value="1"/>
</dbReference>
<keyword evidence="6 14" id="KW-0874">Quinone</keyword>
<name>A0ABU3K5I9_9BACT</name>
<evidence type="ECO:0000256" key="7">
    <source>
        <dbReference type="ARBA" id="ARBA00022723"/>
    </source>
</evidence>
<dbReference type="SUPFAM" id="SSF54862">
    <property type="entry name" value="4Fe-4S ferredoxins"/>
    <property type="match status" value="1"/>
</dbReference>
<keyword evidence="5 14" id="KW-0001">2Fe-2S</keyword>
<dbReference type="InterPro" id="IPR036010">
    <property type="entry name" value="2Fe-2S_ferredoxin-like_sf"/>
</dbReference>
<evidence type="ECO:0000259" key="17">
    <source>
        <dbReference type="PROSITE" id="PS51669"/>
    </source>
</evidence>
<dbReference type="EC" id="7.1.1.-" evidence="14"/>
<evidence type="ECO:0000259" key="15">
    <source>
        <dbReference type="PROSITE" id="PS51085"/>
    </source>
</evidence>
<dbReference type="Pfam" id="PF01568">
    <property type="entry name" value="Molydop_binding"/>
    <property type="match status" value="1"/>
</dbReference>
<keyword evidence="8 14" id="KW-1278">Translocase</keyword>
<evidence type="ECO:0000313" key="20">
    <source>
        <dbReference type="Proteomes" id="UP001250932"/>
    </source>
</evidence>
<evidence type="ECO:0000256" key="1">
    <source>
        <dbReference type="ARBA" id="ARBA00001966"/>
    </source>
</evidence>
<dbReference type="CDD" id="cd00207">
    <property type="entry name" value="fer2"/>
    <property type="match status" value="1"/>
</dbReference>
<evidence type="ECO:0000256" key="3">
    <source>
        <dbReference type="ARBA" id="ARBA00005404"/>
    </source>
</evidence>
<dbReference type="InterPro" id="IPR017900">
    <property type="entry name" value="4Fe4S_Fe_S_CS"/>
</dbReference>
<comment type="caution">
    <text evidence="19">The sequence shown here is derived from an EMBL/GenBank/DDBJ whole genome shotgun (WGS) entry which is preliminary data.</text>
</comment>
<dbReference type="InterPro" id="IPR006656">
    <property type="entry name" value="Mopterin_OxRdtase"/>
</dbReference>
<comment type="cofactor">
    <cofactor evidence="1 14">
        <name>[4Fe-4S] cluster</name>
        <dbReference type="ChEBI" id="CHEBI:49883"/>
    </cofactor>
</comment>
<dbReference type="Gene3D" id="3.40.228.10">
    <property type="entry name" value="Dimethylsulfoxide Reductase, domain 2"/>
    <property type="match status" value="1"/>
</dbReference>
<dbReference type="RefSeq" id="WP_313831983.1">
    <property type="nucleotide sequence ID" value="NZ_JAQOUE010000001.1"/>
</dbReference>
<dbReference type="Pfam" id="PF22117">
    <property type="entry name" value="Fer4_Nqo3"/>
    <property type="match status" value="1"/>
</dbReference>
<dbReference type="PROSITE" id="PS51839">
    <property type="entry name" value="4FE4S_HC3"/>
    <property type="match status" value="1"/>
</dbReference>
<reference evidence="19 20" key="1">
    <citation type="journal article" date="2023" name="ISME J.">
        <title>Cultivation and genomic characterization of novel and ubiquitous marine nitrite-oxidizing bacteria from the Nitrospirales.</title>
        <authorList>
            <person name="Mueller A.J."/>
            <person name="Daebeler A."/>
            <person name="Herbold C.W."/>
            <person name="Kirkegaard R.H."/>
            <person name="Daims H."/>
        </authorList>
    </citation>
    <scope>NUCLEOTIDE SEQUENCE [LARGE SCALE GENOMIC DNA]</scope>
    <source>
        <strain evidence="19 20">EB</strain>
    </source>
</reference>
<keyword evidence="20" id="KW-1185">Reference proteome</keyword>
<evidence type="ECO:0000259" key="16">
    <source>
        <dbReference type="PROSITE" id="PS51379"/>
    </source>
</evidence>
<keyword evidence="4 14" id="KW-0004">4Fe-4S</keyword>
<dbReference type="PANTHER" id="PTHR43105:SF10">
    <property type="entry name" value="NADH-QUINONE OXIDOREDUCTASE SUBUNIT G"/>
    <property type="match status" value="1"/>
</dbReference>
<feature type="domain" description="4Fe-4S His(Cys)3-ligated-type" evidence="18">
    <location>
        <begin position="86"/>
        <end position="125"/>
    </location>
</feature>
<evidence type="ECO:0000313" key="19">
    <source>
        <dbReference type="EMBL" id="MDT7041634.1"/>
    </source>
</evidence>
<dbReference type="CDD" id="cd02775">
    <property type="entry name" value="MopB_CT"/>
    <property type="match status" value="1"/>
</dbReference>
<dbReference type="InterPro" id="IPR050123">
    <property type="entry name" value="Prok_molybdopt-oxidoreductase"/>
</dbReference>
<evidence type="ECO:0000256" key="14">
    <source>
        <dbReference type="RuleBase" id="RU003525"/>
    </source>
</evidence>
<evidence type="ECO:0000256" key="8">
    <source>
        <dbReference type="ARBA" id="ARBA00022967"/>
    </source>
</evidence>
<dbReference type="InterPro" id="IPR001041">
    <property type="entry name" value="2Fe-2S_ferredoxin-type"/>
</dbReference>
<evidence type="ECO:0000256" key="11">
    <source>
        <dbReference type="ARBA" id="ARBA00023027"/>
    </source>
</evidence>
<keyword evidence="9 14" id="KW-0408">Iron</keyword>
<comment type="cofactor">
    <cofactor evidence="14">
        <name>[2Fe-2S] cluster</name>
        <dbReference type="ChEBI" id="CHEBI:190135"/>
    </cofactor>
    <text evidence="14">Binds 1 [2Fe-2S] cluster per subunit.</text>
</comment>
<comment type="catalytic activity">
    <reaction evidence="13 14">
        <text>a quinone + NADH + 5 H(+)(in) = a quinol + NAD(+) + 4 H(+)(out)</text>
        <dbReference type="Rhea" id="RHEA:57888"/>
        <dbReference type="ChEBI" id="CHEBI:15378"/>
        <dbReference type="ChEBI" id="CHEBI:24646"/>
        <dbReference type="ChEBI" id="CHEBI:57540"/>
        <dbReference type="ChEBI" id="CHEBI:57945"/>
        <dbReference type="ChEBI" id="CHEBI:132124"/>
    </reaction>
</comment>
<keyword evidence="7 14" id="KW-0479">Metal-binding</keyword>
<dbReference type="PIRSF" id="PIRSF036643">
    <property type="entry name" value="FDH_alpha"/>
    <property type="match status" value="1"/>
</dbReference>
<comment type="function">
    <text evidence="2">NDH-1 shuttles electrons from NADH, via FMN and iron-sulfur (Fe-S) centers, to quinones in the respiratory chain. The immediate electron acceptor for the enzyme in this species is believed to be ubiquinone. Couples the redox reaction to proton translocation (for every two electrons transferred, four hydrogen ions are translocated across the cytoplasmic membrane), and thus conserves the redox energy in a proton gradient.</text>
</comment>
<keyword evidence="10 14" id="KW-0411">Iron-sulfur</keyword>
<dbReference type="Gene3D" id="2.20.25.90">
    <property type="entry name" value="ADC-like domains"/>
    <property type="match status" value="1"/>
</dbReference>
<dbReference type="Pfam" id="PF04879">
    <property type="entry name" value="Molybdop_Fe4S4"/>
    <property type="match status" value="1"/>
</dbReference>
<dbReference type="SMART" id="SM00926">
    <property type="entry name" value="Molybdop_Fe4S4"/>
    <property type="match status" value="1"/>
</dbReference>
<evidence type="ECO:0000256" key="5">
    <source>
        <dbReference type="ARBA" id="ARBA00022714"/>
    </source>
</evidence>
<dbReference type="InterPro" id="IPR006963">
    <property type="entry name" value="Mopterin_OxRdtase_4Fe-4S_dom"/>
</dbReference>
<feature type="domain" description="2Fe-2S ferredoxin-type" evidence="15">
    <location>
        <begin position="8"/>
        <end position="86"/>
    </location>
</feature>
<comment type="function">
    <text evidence="14">NDH-1 shuttles electrons from NADH, via FMN and iron-sulfur (Fe-S) centers, to quinones in the respiratory chain. Couples the redox reaction to proton translocation (for every two electrons transferred, four hydrogen ions are translocated across the cytoplasmic membrane), and thus conserves the redox energy in a proton gradient.</text>
</comment>
<dbReference type="InterPro" id="IPR009010">
    <property type="entry name" value="Asp_de-COase-like_dom_sf"/>
</dbReference>
<gene>
    <name evidence="19" type="primary">nuoG</name>
    <name evidence="19" type="ORF">PPG34_04680</name>
</gene>
<evidence type="ECO:0000256" key="6">
    <source>
        <dbReference type="ARBA" id="ARBA00022719"/>
    </source>
</evidence>
<dbReference type="InterPro" id="IPR054351">
    <property type="entry name" value="NADH_UbQ_OxRdtase_ferredoxin"/>
</dbReference>
<dbReference type="InterPro" id="IPR019574">
    <property type="entry name" value="NADH_UbQ_OxRdtase_Gsu_4Fe4S-bd"/>
</dbReference>
<evidence type="ECO:0000259" key="18">
    <source>
        <dbReference type="PROSITE" id="PS51839"/>
    </source>
</evidence>
<dbReference type="PROSITE" id="PS00642">
    <property type="entry name" value="COMPLEX1_75K_2"/>
    <property type="match status" value="1"/>
</dbReference>
<feature type="domain" description="4Fe-4S ferredoxin-type" evidence="16">
    <location>
        <begin position="185"/>
        <end position="214"/>
    </location>
</feature>
<dbReference type="PANTHER" id="PTHR43105">
    <property type="entry name" value="RESPIRATORY NITRATE REDUCTASE"/>
    <property type="match status" value="1"/>
</dbReference>
<accession>A0ABU3K5I9</accession>
<dbReference type="PROSITE" id="PS00643">
    <property type="entry name" value="COMPLEX1_75K_3"/>
    <property type="match status" value="1"/>
</dbReference>
<dbReference type="Gene3D" id="2.40.40.20">
    <property type="match status" value="1"/>
</dbReference>
<dbReference type="Pfam" id="PF13510">
    <property type="entry name" value="Fer2_4"/>
    <property type="match status" value="1"/>
</dbReference>
<dbReference type="EMBL" id="JAQOUE010000001">
    <property type="protein sequence ID" value="MDT7041634.1"/>
    <property type="molecule type" value="Genomic_DNA"/>
</dbReference>
<keyword evidence="12" id="KW-0830">Ubiquinone</keyword>
<dbReference type="InterPro" id="IPR017896">
    <property type="entry name" value="4Fe4S_Fe-S-bd"/>
</dbReference>
<evidence type="ECO:0000256" key="4">
    <source>
        <dbReference type="ARBA" id="ARBA00022485"/>
    </source>
</evidence>
<dbReference type="Pfam" id="PF10588">
    <property type="entry name" value="NADH-G_4Fe-4S_3"/>
    <property type="match status" value="1"/>
</dbReference>
<dbReference type="Gene3D" id="3.10.20.740">
    <property type="match status" value="1"/>
</dbReference>
<dbReference type="SUPFAM" id="SSF54292">
    <property type="entry name" value="2Fe-2S ferredoxin-like"/>
    <property type="match status" value="1"/>
</dbReference>
<dbReference type="PROSITE" id="PS51669">
    <property type="entry name" value="4FE4S_MOW_BIS_MGD"/>
    <property type="match status" value="1"/>
</dbReference>
<dbReference type="PROSITE" id="PS51379">
    <property type="entry name" value="4FE4S_FER_2"/>
    <property type="match status" value="1"/>
</dbReference>
<evidence type="ECO:0000256" key="13">
    <source>
        <dbReference type="ARBA" id="ARBA00047712"/>
    </source>
</evidence>
<dbReference type="InterPro" id="IPR006657">
    <property type="entry name" value="MoPterin_dinucl-bd_dom"/>
</dbReference>
<dbReference type="Proteomes" id="UP001250932">
    <property type="component" value="Unassembled WGS sequence"/>
</dbReference>
<dbReference type="SUPFAM" id="SSF53706">
    <property type="entry name" value="Formate dehydrogenase/DMSO reductase, domains 1-3"/>
    <property type="match status" value="1"/>
</dbReference>
<dbReference type="Gene3D" id="3.40.50.740">
    <property type="match status" value="1"/>
</dbReference>
<sequence>MATTPIQKMVTITVDGISAKVPEGTLVIEAARQVGVMIPHFCYHPKLEPDANCRMCLVEIEKTPKLQTSCSTRVADGMVVRSSVPHVETARKSVLELLLGNHPLDCPVCDQGGRCDLQDFSHEYTPTMSRFTELKRVFPKEYLSPVIETQMNRCVSCMRCVRYCDEVMDAKALAPVGRGTLTKISHWAGNELECDFCGGCIQICPVGAITSRLSMYDFRPWMLKRSETICNFCGDGCQMTVQRKNQDLIEVNSTLGAGRNDGDLCAKGYFGYHANVHPDRLKSPLIRQADGSFATVTWEEALDCAAEGLTRVKTMHGADAIGGLITARCTNEELYAFQKFMRGVIGTNHIDSSARYGYINGVKALQRIQGTHRWAITFEDIVNADTVLLVGTSITESNPITGLKVKQAIKRHGAKLITLETAVPAFSTISNITTLATHHLTVLPGHFDAAVLGLIKSLAEQNLINERVSGKAPEFCRTVIAEVEKISWQEIEQATGLGADHFHAASQTLSQAERLVVLAGQGVLRSLGGEGIVTNLLDLLILTGHHGDQGSGLGVLAEENNEQGALEMGVVADYFPGPSRVGNDSAKTALAKIWGLSLPATPGATMMEMFDQARQGSLKAMFIVGENPVESLPSDARISEALDSLEFLVCQELYMTETAKRAHVIFPASSAVEKDGTFTNSEGHVQPVRNSIEPLGESLPDWEIFSALSVVMDTPMEYAEVKEIFKEIRGIIPQYALLGPSSKPHRVNSDVVDHYLRQGFQEDVHLRYARPQKALTGEGIMTLVLGQSMYHSGKFSTRSKGLLEIQETGMLSLNPMDANRIGVEDGARVCLSNEQGEVTVSVKLVDRIPVGVAWFPEHFDQEIRRLFHLTIDERNHVPCWKTTEVHVARVS</sequence>
<evidence type="ECO:0000256" key="10">
    <source>
        <dbReference type="ARBA" id="ARBA00023014"/>
    </source>
</evidence>
<dbReference type="InterPro" id="IPR010228">
    <property type="entry name" value="NADH_UbQ_OxRdtase_Gsu"/>
</dbReference>
<dbReference type="PROSITE" id="PS51085">
    <property type="entry name" value="2FE2S_FER_2"/>
    <property type="match status" value="1"/>
</dbReference>
<evidence type="ECO:0000256" key="2">
    <source>
        <dbReference type="ARBA" id="ARBA00002378"/>
    </source>
</evidence>
<keyword evidence="11 14" id="KW-0520">NAD</keyword>
<evidence type="ECO:0000256" key="9">
    <source>
        <dbReference type="ARBA" id="ARBA00023004"/>
    </source>
</evidence>
<dbReference type="Pfam" id="PF00384">
    <property type="entry name" value="Molybdopterin"/>
    <property type="match status" value="1"/>
</dbReference>